<dbReference type="AlphaFoldDB" id="A8BJJ6"/>
<dbReference type="Proteomes" id="UP000001548">
    <property type="component" value="Unassembled WGS sequence"/>
</dbReference>
<dbReference type="HOGENOM" id="CLU_571687_0_0_1"/>
<name>A8BJJ6_GIAIC</name>
<evidence type="ECO:0000313" key="1">
    <source>
        <dbReference type="EMBL" id="KAE8303909.1"/>
    </source>
</evidence>
<reference evidence="1 2" key="1">
    <citation type="journal article" date="2007" name="Science">
        <title>Genomic minimalism in the early diverging intestinal parasite Giardia lamblia.</title>
        <authorList>
            <person name="Morrison H.G."/>
            <person name="McArthur A.G."/>
            <person name="Gillin F.D."/>
            <person name="Aley S.B."/>
            <person name="Adam R.D."/>
            <person name="Olsen G.J."/>
            <person name="Best A.A."/>
            <person name="Cande W.Z."/>
            <person name="Chen F."/>
            <person name="Cipriano M.J."/>
            <person name="Davids B.J."/>
            <person name="Dawson S.C."/>
            <person name="Elmendorf H.G."/>
            <person name="Hehl A.B."/>
            <person name="Holder M.E."/>
            <person name="Huse S.M."/>
            <person name="Kim U.U."/>
            <person name="Lasek-Nesselquist E."/>
            <person name="Manning G."/>
            <person name="Nigam A."/>
            <person name="Nixon J.E."/>
            <person name="Palm D."/>
            <person name="Passamaneck N.E."/>
            <person name="Prabhu A."/>
            <person name="Reich C.I."/>
            <person name="Reiner D.S."/>
            <person name="Samuelson J."/>
            <person name="Svard S.G."/>
            <person name="Sogin M.L."/>
        </authorList>
    </citation>
    <scope>NUCLEOTIDE SEQUENCE [LARGE SCALE GENOMIC DNA]</scope>
    <source>
        <strain evidence="1 2">WB C6</strain>
    </source>
</reference>
<dbReference type="KEGG" id="gla:GL50803_0010773"/>
<protein>
    <submittedName>
        <fullName evidence="1">Uncharacterized protein</fullName>
    </submittedName>
</protein>
<dbReference type="GeneID" id="5699476"/>
<comment type="caution">
    <text evidence="1">The sequence shown here is derived from an EMBL/GenBank/DDBJ whole genome shotgun (WGS) entry which is preliminary data.</text>
</comment>
<dbReference type="EMBL" id="AACB03000002">
    <property type="protein sequence ID" value="KAE8303909.1"/>
    <property type="molecule type" value="Genomic_DNA"/>
</dbReference>
<sequence>MSGLAHICQQLEYDRHEAAALAWVDDMPIIKHSLEFITSNFVVLSKYEASLLEQVPNGLRDLSEEALDQKIAVLEEELLGFQQPHGELKSSIQSAAPYLQELADDLGQAGVPEKLPTLAAELENLQVTLRQNVVSILNTPKDLRAQLDALHQFFSEEVKEECNPQVLETFLEKEDWFIQIVSATTKEIEENVTSIQSSIEKYSAECSAAINCHRESVSMVLYQRLAYLLCTSRLQKLTEVLPLHAAGKYLPQFSTALEEFVTVHNEYKDLLASCSKLAATVICCPEALSQQLIAEALLQRCNDAKGQAFDMLLETMSDAMLRGQRGAARAYDKNRIISAVMKASSELLGSLSSLQKNHISPMVAAMKLVAKAREEFVLSPMSALGYQAVVSALSGSAVRGAAQVADTLVLVSQVGQSNRENNTADLSDVLSLQDKFISAIDSGADGYAQSAVLTRLQQAIQKTQQSLEHYSNALEPQL</sequence>
<evidence type="ECO:0000313" key="2">
    <source>
        <dbReference type="Proteomes" id="UP000001548"/>
    </source>
</evidence>
<accession>A8BJJ6</accession>
<dbReference type="VEuPathDB" id="GiardiaDB:GL50803_10773"/>
<gene>
    <name evidence="1" type="ORF">GL50803_0010773</name>
</gene>
<keyword evidence="2" id="KW-1185">Reference proteome</keyword>
<proteinExistence type="predicted"/>
<organism evidence="1 2">
    <name type="scientific">Giardia intestinalis (strain ATCC 50803 / WB clone C6)</name>
    <name type="common">Giardia lamblia</name>
    <dbReference type="NCBI Taxonomy" id="184922"/>
    <lineage>
        <taxon>Eukaryota</taxon>
        <taxon>Metamonada</taxon>
        <taxon>Diplomonadida</taxon>
        <taxon>Hexamitidae</taxon>
        <taxon>Giardiinae</taxon>
        <taxon>Giardia</taxon>
    </lineage>
</organism>
<dbReference type="OMA" id="TVICCPE"/>
<dbReference type="RefSeq" id="XP_001706596.1">
    <property type="nucleotide sequence ID" value="XM_001706544.1"/>
</dbReference>